<dbReference type="Pfam" id="PF01636">
    <property type="entry name" value="APH"/>
    <property type="match status" value="1"/>
</dbReference>
<dbReference type="AlphaFoldDB" id="A0A6J6ZES5"/>
<keyword evidence="5" id="KW-0067">ATP-binding</keyword>
<dbReference type="PANTHER" id="PTHR34273">
    <property type="entry name" value="METHYLTHIORIBOSE KINASE"/>
    <property type="match status" value="1"/>
</dbReference>
<name>A0A6J6ZES5_9ZZZZ</name>
<reference evidence="7" key="1">
    <citation type="submission" date="2020-05" db="EMBL/GenBank/DDBJ databases">
        <authorList>
            <person name="Chiriac C."/>
            <person name="Salcher M."/>
            <person name="Ghai R."/>
            <person name="Kavagutti S V."/>
        </authorList>
    </citation>
    <scope>NUCLEOTIDE SEQUENCE</scope>
</reference>
<dbReference type="Gene3D" id="3.90.1200.10">
    <property type="match status" value="1"/>
</dbReference>
<keyword evidence="2" id="KW-0808">Transferase</keyword>
<proteinExistence type="inferred from homology"/>
<dbReference type="GO" id="GO:0005524">
    <property type="term" value="F:ATP binding"/>
    <property type="evidence" value="ECO:0007669"/>
    <property type="project" value="UniProtKB-KW"/>
</dbReference>
<dbReference type="EMBL" id="CAFAAX010000104">
    <property type="protein sequence ID" value="CAB4818993.1"/>
    <property type="molecule type" value="Genomic_DNA"/>
</dbReference>
<evidence type="ECO:0000256" key="3">
    <source>
        <dbReference type="ARBA" id="ARBA00022741"/>
    </source>
</evidence>
<evidence type="ECO:0000313" key="7">
    <source>
        <dbReference type="EMBL" id="CAB4818993.1"/>
    </source>
</evidence>
<protein>
    <submittedName>
        <fullName evidence="7">Unannotated protein</fullName>
    </submittedName>
</protein>
<organism evidence="7">
    <name type="scientific">freshwater metagenome</name>
    <dbReference type="NCBI Taxonomy" id="449393"/>
    <lineage>
        <taxon>unclassified sequences</taxon>
        <taxon>metagenomes</taxon>
        <taxon>ecological metagenomes</taxon>
    </lineage>
</organism>
<evidence type="ECO:0000256" key="1">
    <source>
        <dbReference type="ARBA" id="ARBA00010165"/>
    </source>
</evidence>
<dbReference type="InterPro" id="IPR011009">
    <property type="entry name" value="Kinase-like_dom_sf"/>
</dbReference>
<evidence type="ECO:0000256" key="2">
    <source>
        <dbReference type="ARBA" id="ARBA00022679"/>
    </source>
</evidence>
<comment type="similarity">
    <text evidence="1">Belongs to the methylthioribose kinase family.</text>
</comment>
<sequence length="330" mass="36127">MLDESSVVPYLTERNLLQADSYLGNATVEVLTGGVSCVVLAVSNSEIDLVVKQALPELKTKAKWVADQRRAIVEAAAMKVYHAITPENVPQLIDCDPSAFTLTMSRLPRSCTNWKIDMLEGRIYPEMGEKLGRVLATWHNATAVDAAIKEKFLEGELFEQLRVSPFYRAVAAKNSNLQSVISELIDEITTEKIALVHGDFSPKNIMATADHNPVVLDFEVAHTGNPVFDLAFLTAHLLCKIIATDNQGDKDLLAVTANEFFNKYSETIRLAVSANLPKHTALIALARVEGVSPVNYLSLDQAERLVKLTKAALLGSSMNFAELFDLAKGA</sequence>
<accession>A0A6J6ZES5</accession>
<evidence type="ECO:0000256" key="5">
    <source>
        <dbReference type="ARBA" id="ARBA00022840"/>
    </source>
</evidence>
<gene>
    <name evidence="7" type="ORF">UFOPK3119_00793</name>
</gene>
<dbReference type="Gene3D" id="3.30.200.20">
    <property type="entry name" value="Phosphorylase Kinase, domain 1"/>
    <property type="match status" value="1"/>
</dbReference>
<keyword evidence="3" id="KW-0547">Nucleotide-binding</keyword>
<feature type="domain" description="Aminoglycoside phosphotransferase" evidence="6">
    <location>
        <begin position="28"/>
        <end position="239"/>
    </location>
</feature>
<evidence type="ECO:0000256" key="4">
    <source>
        <dbReference type="ARBA" id="ARBA00022777"/>
    </source>
</evidence>
<keyword evidence="4" id="KW-0418">Kinase</keyword>
<evidence type="ECO:0000259" key="6">
    <source>
        <dbReference type="Pfam" id="PF01636"/>
    </source>
</evidence>
<dbReference type="SUPFAM" id="SSF56112">
    <property type="entry name" value="Protein kinase-like (PK-like)"/>
    <property type="match status" value="1"/>
</dbReference>
<dbReference type="PANTHER" id="PTHR34273:SF2">
    <property type="entry name" value="METHYLTHIORIBOSE KINASE"/>
    <property type="match status" value="1"/>
</dbReference>
<dbReference type="InterPro" id="IPR002575">
    <property type="entry name" value="Aminoglycoside_PTrfase"/>
</dbReference>
<dbReference type="GO" id="GO:0016301">
    <property type="term" value="F:kinase activity"/>
    <property type="evidence" value="ECO:0007669"/>
    <property type="project" value="UniProtKB-KW"/>
</dbReference>